<keyword evidence="3" id="KW-1185">Reference proteome</keyword>
<evidence type="ECO:0000313" key="2">
    <source>
        <dbReference type="EMBL" id="KAI5063207.1"/>
    </source>
</evidence>
<proteinExistence type="predicted"/>
<dbReference type="AlphaFoldDB" id="A0A9D4U8Y3"/>
<gene>
    <name evidence="2" type="ORF">GOP47_0021754</name>
</gene>
<comment type="caution">
    <text evidence="2">The sequence shown here is derived from an EMBL/GenBank/DDBJ whole genome shotgun (WGS) entry which is preliminary data.</text>
</comment>
<evidence type="ECO:0000313" key="3">
    <source>
        <dbReference type="Proteomes" id="UP000886520"/>
    </source>
</evidence>
<dbReference type="Proteomes" id="UP000886520">
    <property type="component" value="Chromosome 21"/>
</dbReference>
<dbReference type="PROSITE" id="PS50181">
    <property type="entry name" value="FBOX"/>
    <property type="match status" value="1"/>
</dbReference>
<dbReference type="InterPro" id="IPR036047">
    <property type="entry name" value="F-box-like_dom_sf"/>
</dbReference>
<dbReference type="PANTHER" id="PTHR48155:SF1">
    <property type="entry name" value="F-BOX DOMAIN-CONTAINING PROTEIN"/>
    <property type="match status" value="1"/>
</dbReference>
<dbReference type="Pfam" id="PF12937">
    <property type="entry name" value="F-box-like"/>
    <property type="match status" value="1"/>
</dbReference>
<accession>A0A9D4U8Y3</accession>
<feature type="domain" description="F-box" evidence="1">
    <location>
        <begin position="29"/>
        <end position="75"/>
    </location>
</feature>
<dbReference type="EMBL" id="JABFUD020000021">
    <property type="protein sequence ID" value="KAI5063207.1"/>
    <property type="molecule type" value="Genomic_DNA"/>
</dbReference>
<dbReference type="Gene3D" id="1.20.1280.50">
    <property type="match status" value="1"/>
</dbReference>
<protein>
    <recommendedName>
        <fullName evidence="1">F-box domain-containing protein</fullName>
    </recommendedName>
</protein>
<name>A0A9D4U8Y3_ADICA</name>
<dbReference type="OrthoDB" id="1647530at2759"/>
<dbReference type="InterPro" id="IPR001810">
    <property type="entry name" value="F-box_dom"/>
</dbReference>
<organism evidence="2 3">
    <name type="scientific">Adiantum capillus-veneris</name>
    <name type="common">Maidenhair fern</name>
    <dbReference type="NCBI Taxonomy" id="13818"/>
    <lineage>
        <taxon>Eukaryota</taxon>
        <taxon>Viridiplantae</taxon>
        <taxon>Streptophyta</taxon>
        <taxon>Embryophyta</taxon>
        <taxon>Tracheophyta</taxon>
        <taxon>Polypodiopsida</taxon>
        <taxon>Polypodiidae</taxon>
        <taxon>Polypodiales</taxon>
        <taxon>Pteridineae</taxon>
        <taxon>Pteridaceae</taxon>
        <taxon>Vittarioideae</taxon>
        <taxon>Adiantum</taxon>
    </lineage>
</organism>
<reference evidence="2" key="1">
    <citation type="submission" date="2021-01" db="EMBL/GenBank/DDBJ databases">
        <title>Adiantum capillus-veneris genome.</title>
        <authorList>
            <person name="Fang Y."/>
            <person name="Liao Q."/>
        </authorList>
    </citation>
    <scope>NUCLEOTIDE SEQUENCE</scope>
    <source>
        <strain evidence="2">H3</strain>
        <tissue evidence="2">Leaf</tissue>
    </source>
</reference>
<sequence length="253" mass="29342">MEDKPSSSNLLDSTCNLSEDRVEASSCGGDLFEILPDHLIVEVLTRLPVVSWVSAACVQKRWAALFRSESLWQTALRKRWPNAERDRRWPGPIGRGSHKRQYIALHTSNYLFSFEDQDGDIHELVGHAYLFLKEQLQVSAPLSYGLLHGTVIDQFLACGKKGHLAHELASQIWLAVIDNLDESEHTFHLLMQIVEEWEVFLPYPYSKSHAVQWRLFERLFTDFRDCLTRFDYYSVLTRAKHKFECIPATWLGY</sequence>
<dbReference type="SUPFAM" id="SSF81383">
    <property type="entry name" value="F-box domain"/>
    <property type="match status" value="1"/>
</dbReference>
<dbReference type="PANTHER" id="PTHR48155">
    <property type="entry name" value="OS09G0497600 PROTEIN"/>
    <property type="match status" value="1"/>
</dbReference>
<evidence type="ECO:0000259" key="1">
    <source>
        <dbReference type="PROSITE" id="PS50181"/>
    </source>
</evidence>